<dbReference type="PANTHER" id="PTHR47842:SF1">
    <property type="entry name" value="DUF676 DOMAIN-CONTAINING PROTEIN"/>
    <property type="match status" value="1"/>
</dbReference>
<dbReference type="Gene3D" id="3.40.50.1820">
    <property type="entry name" value="alpha/beta hydrolase"/>
    <property type="match status" value="1"/>
</dbReference>
<organism evidence="3 4">
    <name type="scientific">Myxozyma melibiosi</name>
    <dbReference type="NCBI Taxonomy" id="54550"/>
    <lineage>
        <taxon>Eukaryota</taxon>
        <taxon>Fungi</taxon>
        <taxon>Dikarya</taxon>
        <taxon>Ascomycota</taxon>
        <taxon>Saccharomycotina</taxon>
        <taxon>Lipomycetes</taxon>
        <taxon>Lipomycetales</taxon>
        <taxon>Lipomycetaceae</taxon>
        <taxon>Myxozyma</taxon>
    </lineage>
</organism>
<proteinExistence type="inferred from homology"/>
<dbReference type="Proteomes" id="UP001498771">
    <property type="component" value="Unassembled WGS sequence"/>
</dbReference>
<evidence type="ECO:0000313" key="3">
    <source>
        <dbReference type="EMBL" id="KAK7205271.1"/>
    </source>
</evidence>
<keyword evidence="4" id="KW-1185">Reference proteome</keyword>
<comment type="caution">
    <text evidence="3">The sequence shown here is derived from an EMBL/GenBank/DDBJ whole genome shotgun (WGS) entry which is preliminary data.</text>
</comment>
<sequence>MKTLLLVYVHGFKGGATTFADFPGHMEFQLKKLYKASDTAVKIATIVYPPYETKGNLEDSVRTFVTFLETAVIDYEVANGTHSPVVSPSVGVILVAHSMGGLVVSDATIEILARDANYVFPKVIGLLCFDSPFLGLHASVFAQDVLGRGAAKFKELQSASSAVPLTAAASYLFAKKSKEQPKREGEKVEEKKTNWGKIAGLAAAGIATTAAAAAGTAWYLKSQNVDLNWAQEHLVFVGAIFKKPAVLRERLWTLFQSRQRVQMIDYFTVIQPKEDSSNNSQQAGDVDPAQVAKGLGKLVSGEGDGKRTFCNIPKEVPYSEFYVPAENPQAQGEIEAHITMFEMGKNPKYRPMLMNCVERVSGWASGFLSSQ</sequence>
<dbReference type="GeneID" id="90038004"/>
<evidence type="ECO:0000313" key="4">
    <source>
        <dbReference type="Proteomes" id="UP001498771"/>
    </source>
</evidence>
<reference evidence="3 4" key="1">
    <citation type="submission" date="2024-03" db="EMBL/GenBank/DDBJ databases">
        <title>Genome-scale model development and genomic sequencing of the oleaginous clade Lipomyces.</title>
        <authorList>
            <consortium name="Lawrence Berkeley National Laboratory"/>
            <person name="Czajka J.J."/>
            <person name="Han Y."/>
            <person name="Kim J."/>
            <person name="Mondo S.J."/>
            <person name="Hofstad B.A."/>
            <person name="Robles A."/>
            <person name="Haridas S."/>
            <person name="Riley R."/>
            <person name="LaButti K."/>
            <person name="Pangilinan J."/>
            <person name="Andreopoulos W."/>
            <person name="Lipzen A."/>
            <person name="Yan J."/>
            <person name="Wang M."/>
            <person name="Ng V."/>
            <person name="Grigoriev I.V."/>
            <person name="Spatafora J.W."/>
            <person name="Magnuson J.K."/>
            <person name="Baker S.E."/>
            <person name="Pomraning K.R."/>
        </authorList>
    </citation>
    <scope>NUCLEOTIDE SEQUENCE [LARGE SCALE GENOMIC DNA]</scope>
    <source>
        <strain evidence="3 4">Phaff 52-87</strain>
    </source>
</reference>
<evidence type="ECO:0000259" key="2">
    <source>
        <dbReference type="Pfam" id="PF05057"/>
    </source>
</evidence>
<dbReference type="Pfam" id="PF05057">
    <property type="entry name" value="DUF676"/>
    <property type="match status" value="1"/>
</dbReference>
<protein>
    <recommendedName>
        <fullName evidence="2">DUF676 domain-containing protein</fullName>
    </recommendedName>
</protein>
<dbReference type="RefSeq" id="XP_064768304.1">
    <property type="nucleotide sequence ID" value="XM_064912492.1"/>
</dbReference>
<dbReference type="PANTHER" id="PTHR47842">
    <property type="entry name" value="EXPRESSED PROTEIN"/>
    <property type="match status" value="1"/>
</dbReference>
<feature type="domain" description="DUF676" evidence="2">
    <location>
        <begin position="4"/>
        <end position="178"/>
    </location>
</feature>
<dbReference type="InterPro" id="IPR029058">
    <property type="entry name" value="AB_hydrolase_fold"/>
</dbReference>
<dbReference type="EMBL" id="JBBJBU010000005">
    <property type="protein sequence ID" value="KAK7205271.1"/>
    <property type="molecule type" value="Genomic_DNA"/>
</dbReference>
<accession>A0ABR1F612</accession>
<evidence type="ECO:0000256" key="1">
    <source>
        <dbReference type="ARBA" id="ARBA00007920"/>
    </source>
</evidence>
<name>A0ABR1F612_9ASCO</name>
<dbReference type="SUPFAM" id="SSF53474">
    <property type="entry name" value="alpha/beta-Hydrolases"/>
    <property type="match status" value="1"/>
</dbReference>
<gene>
    <name evidence="3" type="ORF">BZA70DRAFT_277749</name>
</gene>
<dbReference type="InterPro" id="IPR007751">
    <property type="entry name" value="DUF676_lipase-like"/>
</dbReference>
<comment type="similarity">
    <text evidence="1">Belongs to the putative lipase ROG1 family.</text>
</comment>